<reference evidence="4 5" key="1">
    <citation type="submission" date="2017-09" db="EMBL/GenBank/DDBJ databases">
        <title>Complete genome sequence of Verrucomicrobial strain HZ-65, isolated from freshwater.</title>
        <authorList>
            <person name="Choi A."/>
        </authorList>
    </citation>
    <scope>NUCLEOTIDE SEQUENCE [LARGE SCALE GENOMIC DNA]</scope>
    <source>
        <strain evidence="4 5">HZ-65</strain>
    </source>
</reference>
<evidence type="ECO:0000259" key="3">
    <source>
        <dbReference type="Pfam" id="PF13505"/>
    </source>
</evidence>
<sequence length="201" mass="21561">MNRTFVITCLAPLALAAIPSLHAATSAFIRPTIAYVAPEADGYDDAGYIGVSAGVATGPTGQHEFSAEIGATGWEFDDRIGAQRVKGEEVYAPILASYRYYAQPADAKVRFFFGPSLGFTAASYEVEVSGPGLFQKDDSAEVLLTVAGNVGVDIRFNEKLSLNIGYRYLYIDSGETELLGVDVDFEESKAHVISAGLNIRF</sequence>
<organism evidence="4 5">
    <name type="scientific">Nibricoccus aquaticus</name>
    <dbReference type="NCBI Taxonomy" id="2576891"/>
    <lineage>
        <taxon>Bacteria</taxon>
        <taxon>Pseudomonadati</taxon>
        <taxon>Verrucomicrobiota</taxon>
        <taxon>Opitutia</taxon>
        <taxon>Opitutales</taxon>
        <taxon>Opitutaceae</taxon>
        <taxon>Nibricoccus</taxon>
    </lineage>
</organism>
<proteinExistence type="predicted"/>
<feature type="signal peptide" evidence="2">
    <location>
        <begin position="1"/>
        <end position="23"/>
    </location>
</feature>
<dbReference type="Gene3D" id="2.40.160.20">
    <property type="match status" value="1"/>
</dbReference>
<evidence type="ECO:0000256" key="2">
    <source>
        <dbReference type="SAM" id="SignalP"/>
    </source>
</evidence>
<evidence type="ECO:0000313" key="5">
    <source>
        <dbReference type="Proteomes" id="UP000217265"/>
    </source>
</evidence>
<evidence type="ECO:0000313" key="4">
    <source>
        <dbReference type="EMBL" id="ATC64030.1"/>
    </source>
</evidence>
<dbReference type="InterPro" id="IPR011250">
    <property type="entry name" value="OMP/PagP_B-barrel"/>
</dbReference>
<dbReference type="Pfam" id="PF13505">
    <property type="entry name" value="OMP_b-brl"/>
    <property type="match status" value="1"/>
</dbReference>
<accession>A0A290QA07</accession>
<name>A0A290QA07_9BACT</name>
<keyword evidence="1 2" id="KW-0732">Signal</keyword>
<dbReference type="AlphaFoldDB" id="A0A290QA07"/>
<dbReference type="KEGG" id="vbh:CMV30_08755"/>
<gene>
    <name evidence="4" type="ORF">CMV30_08755</name>
</gene>
<feature type="chain" id="PRO_5013375837" description="Outer membrane protein beta-barrel domain-containing protein" evidence="2">
    <location>
        <begin position="24"/>
        <end position="201"/>
    </location>
</feature>
<keyword evidence="5" id="KW-1185">Reference proteome</keyword>
<dbReference type="SUPFAM" id="SSF56925">
    <property type="entry name" value="OMPA-like"/>
    <property type="match status" value="1"/>
</dbReference>
<feature type="domain" description="Outer membrane protein beta-barrel" evidence="3">
    <location>
        <begin position="13"/>
        <end position="201"/>
    </location>
</feature>
<dbReference type="InterPro" id="IPR027385">
    <property type="entry name" value="Beta-barrel_OMP"/>
</dbReference>
<protein>
    <recommendedName>
        <fullName evidence="3">Outer membrane protein beta-barrel domain-containing protein</fullName>
    </recommendedName>
</protein>
<dbReference type="RefSeq" id="WP_096055662.1">
    <property type="nucleotide sequence ID" value="NZ_CP023344.1"/>
</dbReference>
<evidence type="ECO:0000256" key="1">
    <source>
        <dbReference type="ARBA" id="ARBA00022729"/>
    </source>
</evidence>
<dbReference type="Proteomes" id="UP000217265">
    <property type="component" value="Chromosome"/>
</dbReference>
<dbReference type="EMBL" id="CP023344">
    <property type="protein sequence ID" value="ATC64030.1"/>
    <property type="molecule type" value="Genomic_DNA"/>
</dbReference>